<sequence>MRTSPFLIRSGTLALVGGLILGQPGAAMGFGLTGAASDYNLFLFENLYQRGGDVEGRAAVGGNASLTSVGIADRLPSSNGSDTHFVVGGDLTIQNSGIFGGNANVGGTVTGDVYFNNCQGCQVTSDDLIDFEAARNHYQNLSQTLFNLETTGTTSLNPHSKQLRFTGNNTGTNVFNVSLSEAREIFLDAPSSSDLVVINVTDETFAPNWFGSLFHEEANADSSKWQNVIWNFANATTIDFSFSWRGTVLAPNADISLRNGNIEGQVIANSARLDVWSGEFHNYEFTGTLPPSGSTPDDPSTPPLRREIPEPTMILGLLAVGAMGLVKRRNTLEQPQG</sequence>
<evidence type="ECO:0000256" key="1">
    <source>
        <dbReference type="SAM" id="MobiDB-lite"/>
    </source>
</evidence>
<gene>
    <name evidence="3" type="ORF">NEA10_04300</name>
</gene>
<dbReference type="InterPro" id="IPR026588">
    <property type="entry name" value="Choice_anch_A"/>
</dbReference>
<dbReference type="NCBIfam" id="TIGR04215">
    <property type="entry name" value="choice_anch_A"/>
    <property type="match status" value="1"/>
</dbReference>
<feature type="domain" description="Choice-of-anchor A" evidence="2">
    <location>
        <begin position="33"/>
        <end position="282"/>
    </location>
</feature>
<evidence type="ECO:0000313" key="3">
    <source>
        <dbReference type="EMBL" id="USR91952.1"/>
    </source>
</evidence>
<feature type="compositionally biased region" description="Low complexity" evidence="1">
    <location>
        <begin position="288"/>
        <end position="298"/>
    </location>
</feature>
<dbReference type="EMBL" id="CP098611">
    <property type="protein sequence ID" value="USR91952.1"/>
    <property type="molecule type" value="Genomic_DNA"/>
</dbReference>
<protein>
    <submittedName>
        <fullName evidence="3">Choice-of-anchor A family protein</fullName>
    </submittedName>
</protein>
<evidence type="ECO:0000259" key="2">
    <source>
        <dbReference type="Pfam" id="PF20597"/>
    </source>
</evidence>
<accession>A0ABY5ARU9</accession>
<name>A0ABY5ARU9_9CYAN</name>
<dbReference type="NCBIfam" id="TIGR02595">
    <property type="entry name" value="PEP_CTERM"/>
    <property type="match status" value="1"/>
</dbReference>
<organism evidence="3 4">
    <name type="scientific">Phormidium yuhuli AB48</name>
    <dbReference type="NCBI Taxonomy" id="2940671"/>
    <lineage>
        <taxon>Bacteria</taxon>
        <taxon>Bacillati</taxon>
        <taxon>Cyanobacteriota</taxon>
        <taxon>Cyanophyceae</taxon>
        <taxon>Oscillatoriophycideae</taxon>
        <taxon>Oscillatoriales</taxon>
        <taxon>Oscillatoriaceae</taxon>
        <taxon>Phormidium</taxon>
        <taxon>Phormidium yuhuli</taxon>
    </lineage>
</organism>
<proteinExistence type="predicted"/>
<feature type="region of interest" description="Disordered" evidence="1">
    <location>
        <begin position="286"/>
        <end position="307"/>
    </location>
</feature>
<dbReference type="RefSeq" id="WP_252664021.1">
    <property type="nucleotide sequence ID" value="NZ_CP098611.1"/>
</dbReference>
<dbReference type="InterPro" id="IPR013424">
    <property type="entry name" value="Ice-binding_C"/>
</dbReference>
<dbReference type="Proteomes" id="UP001056708">
    <property type="component" value="Chromosome"/>
</dbReference>
<reference evidence="3" key="1">
    <citation type="submission" date="2022-06" db="EMBL/GenBank/DDBJ databases">
        <title>Genome sequence of Phormidium yuhuli AB48 isolated from an industrial photobioreactor environment.</title>
        <authorList>
            <person name="Qiu Y."/>
            <person name="Noonan A.J.C."/>
            <person name="Dofher K."/>
            <person name="Koch M."/>
            <person name="Kieft B."/>
            <person name="Lin X."/>
            <person name="Ziels R.M."/>
            <person name="Hallam S.J."/>
        </authorList>
    </citation>
    <scope>NUCLEOTIDE SEQUENCE</scope>
    <source>
        <strain evidence="3">AB48</strain>
    </source>
</reference>
<dbReference type="Pfam" id="PF20597">
    <property type="entry name" value="pAdhesive_15"/>
    <property type="match status" value="1"/>
</dbReference>
<keyword evidence="4" id="KW-1185">Reference proteome</keyword>
<evidence type="ECO:0000313" key="4">
    <source>
        <dbReference type="Proteomes" id="UP001056708"/>
    </source>
</evidence>